<sequence length="417" mass="48442">MSNEIYIYYIIIAFFIGFSLSGIIFYFLFKVKYDAKLQNLTNEANIKLQSINDKLISQKELYEQKLQNKQREFELKQDSFKEKIELLESSKVKMKEEFENLANRVFEQNSKKSNENINQVLTPLKEQLNNFGKRVNDIYSEETKQRSYLLNEIKNLKELNNQISNDAVNLTKALKGDNKIQGDWGELILEKVLEQSGLREGIEYTTQSSFSNEGKRLRPDVIVHLPLKKDIVIDSKVSLNSYINYTQAEDEQNRQKAIKELISSLKAHIKGLSVKRYEDIKEVRTLDFVLMFIPIEPAFLLAVSKDNNLFKLAFENNIMLVSPSTLYVSLRTIENIWKMEYQNQNAELISKKAANLYDKFALFVKDIEDIGTHIKRTSNSYENALNKLSKGKGNLLTRSQEFIDLGVKPNKQINLKQ</sequence>
<evidence type="ECO:0000256" key="6">
    <source>
        <dbReference type="SAM" id="Phobius"/>
    </source>
</evidence>
<protein>
    <submittedName>
        <fullName evidence="7">DNA recombination protein RmuC</fullName>
    </submittedName>
</protein>
<dbReference type="PANTHER" id="PTHR30563">
    <property type="entry name" value="DNA RECOMBINATION PROTEIN RMUC"/>
    <property type="match status" value="1"/>
</dbReference>
<evidence type="ECO:0000256" key="4">
    <source>
        <dbReference type="ARBA" id="ARBA00023172"/>
    </source>
</evidence>
<comment type="function">
    <text evidence="1">Involved in DNA recombination.</text>
</comment>
<proteinExistence type="inferred from homology"/>
<keyword evidence="4" id="KW-0233">DNA recombination</keyword>
<dbReference type="RefSeq" id="WP_101184797.1">
    <property type="nucleotide sequence ID" value="NZ_CP031218.1"/>
</dbReference>
<evidence type="ECO:0000256" key="5">
    <source>
        <dbReference type="SAM" id="Coils"/>
    </source>
</evidence>
<dbReference type="Proteomes" id="UP000233248">
    <property type="component" value="Unassembled WGS sequence"/>
</dbReference>
<feature type="coiled-coil region" evidence="5">
    <location>
        <begin position="52"/>
        <end position="104"/>
    </location>
</feature>
<keyword evidence="3 5" id="KW-0175">Coiled coil</keyword>
<dbReference type="KEGG" id="ahs:AHALO_1467"/>
<feature type="transmembrane region" description="Helical" evidence="6">
    <location>
        <begin position="6"/>
        <end position="29"/>
    </location>
</feature>
<evidence type="ECO:0000313" key="8">
    <source>
        <dbReference type="Proteomes" id="UP000233248"/>
    </source>
</evidence>
<dbReference type="PANTHER" id="PTHR30563:SF0">
    <property type="entry name" value="DNA RECOMBINATION PROTEIN RMUC"/>
    <property type="match status" value="1"/>
</dbReference>
<keyword evidence="6" id="KW-0812">Transmembrane</keyword>
<dbReference type="AlphaFoldDB" id="A0A2N1J2P2"/>
<dbReference type="EMBL" id="NXIF01000027">
    <property type="protein sequence ID" value="PKI80838.1"/>
    <property type="molecule type" value="Genomic_DNA"/>
</dbReference>
<keyword evidence="6" id="KW-0472">Membrane</keyword>
<comment type="similarity">
    <text evidence="2">Belongs to the RmuC family.</text>
</comment>
<evidence type="ECO:0000256" key="3">
    <source>
        <dbReference type="ARBA" id="ARBA00023054"/>
    </source>
</evidence>
<dbReference type="InterPro" id="IPR003798">
    <property type="entry name" value="DNA_recombination_RmuC"/>
</dbReference>
<organism evidence="7 8">
    <name type="scientific">Malaciobacter halophilus</name>
    <dbReference type="NCBI Taxonomy" id="197482"/>
    <lineage>
        <taxon>Bacteria</taxon>
        <taxon>Pseudomonadati</taxon>
        <taxon>Campylobacterota</taxon>
        <taxon>Epsilonproteobacteria</taxon>
        <taxon>Campylobacterales</taxon>
        <taxon>Arcobacteraceae</taxon>
        <taxon>Malaciobacter</taxon>
    </lineage>
</organism>
<gene>
    <name evidence="7" type="ORF">CP960_07490</name>
</gene>
<accession>A0A2N1J2P2</accession>
<evidence type="ECO:0000256" key="1">
    <source>
        <dbReference type="ARBA" id="ARBA00003416"/>
    </source>
</evidence>
<keyword evidence="6" id="KW-1133">Transmembrane helix</keyword>
<reference evidence="7 8" key="1">
    <citation type="submission" date="2017-09" db="EMBL/GenBank/DDBJ databases">
        <title>Genomics of the genus Arcobacter.</title>
        <authorList>
            <person name="Perez-Cataluna A."/>
            <person name="Figueras M.J."/>
            <person name="Salas-Masso N."/>
        </authorList>
    </citation>
    <scope>NUCLEOTIDE SEQUENCE [LARGE SCALE GENOMIC DNA]</scope>
    <source>
        <strain evidence="7 8">DSM 18005</strain>
    </source>
</reference>
<dbReference type="GO" id="GO:0006310">
    <property type="term" value="P:DNA recombination"/>
    <property type="evidence" value="ECO:0007669"/>
    <property type="project" value="UniProtKB-KW"/>
</dbReference>
<evidence type="ECO:0000313" key="7">
    <source>
        <dbReference type="EMBL" id="PKI80838.1"/>
    </source>
</evidence>
<dbReference type="OrthoDB" id="9765111at2"/>
<keyword evidence="8" id="KW-1185">Reference proteome</keyword>
<name>A0A2N1J2P2_9BACT</name>
<evidence type="ECO:0000256" key="2">
    <source>
        <dbReference type="ARBA" id="ARBA00009840"/>
    </source>
</evidence>
<dbReference type="Pfam" id="PF02646">
    <property type="entry name" value="RmuC"/>
    <property type="match status" value="1"/>
</dbReference>
<comment type="caution">
    <text evidence="7">The sequence shown here is derived from an EMBL/GenBank/DDBJ whole genome shotgun (WGS) entry which is preliminary data.</text>
</comment>